<evidence type="ECO:0000313" key="6">
    <source>
        <dbReference type="Proteomes" id="UP000017148"/>
    </source>
</evidence>
<comment type="caution">
    <text evidence="5">The sequence shown here is derived from an EMBL/GenBank/DDBJ whole genome shotgun (WGS) entry which is preliminary data.</text>
</comment>
<dbReference type="STRING" id="1313304.CALK_1519"/>
<dbReference type="PROSITE" id="PS50109">
    <property type="entry name" value="HIS_KIN"/>
    <property type="match status" value="1"/>
</dbReference>
<dbReference type="SMART" id="SM00387">
    <property type="entry name" value="HATPase_c"/>
    <property type="match status" value="1"/>
</dbReference>
<dbReference type="RefSeq" id="WP_022636974.1">
    <property type="nucleotide sequence ID" value="NZ_ASJR01000011.1"/>
</dbReference>
<dbReference type="InterPro" id="IPR036890">
    <property type="entry name" value="HATPase_C_sf"/>
</dbReference>
<protein>
    <recommendedName>
        <fullName evidence="2">histidine kinase</fullName>
        <ecNumber evidence="2">2.7.13.3</ecNumber>
    </recommendedName>
</protein>
<comment type="catalytic activity">
    <reaction evidence="1">
        <text>ATP + protein L-histidine = ADP + protein N-phospho-L-histidine.</text>
        <dbReference type="EC" id="2.7.13.3"/>
    </reaction>
</comment>
<organism evidence="5 6">
    <name type="scientific">Chitinivibrio alkaliphilus ACht1</name>
    <dbReference type="NCBI Taxonomy" id="1313304"/>
    <lineage>
        <taxon>Bacteria</taxon>
        <taxon>Pseudomonadati</taxon>
        <taxon>Fibrobacterota</taxon>
        <taxon>Chitinivibrionia</taxon>
        <taxon>Chitinivibrionales</taxon>
        <taxon>Chitinivibrionaceae</taxon>
        <taxon>Chitinivibrio</taxon>
    </lineage>
</organism>
<gene>
    <name evidence="5" type="ORF">CALK_1519</name>
</gene>
<dbReference type="EMBL" id="ASJR01000011">
    <property type="protein sequence ID" value="ERP31655.1"/>
    <property type="molecule type" value="Genomic_DNA"/>
</dbReference>
<dbReference type="Gene3D" id="3.30.565.10">
    <property type="entry name" value="Histidine kinase-like ATPase, C-terminal domain"/>
    <property type="match status" value="1"/>
</dbReference>
<dbReference type="OrthoDB" id="9810730at2"/>
<dbReference type="Pfam" id="PF02518">
    <property type="entry name" value="HATPase_c"/>
    <property type="match status" value="1"/>
</dbReference>
<dbReference type="eggNOG" id="COG2205">
    <property type="taxonomic scope" value="Bacteria"/>
</dbReference>
<dbReference type="PRINTS" id="PR00344">
    <property type="entry name" value="BCTRLSENSOR"/>
</dbReference>
<reference evidence="5 6" key="1">
    <citation type="journal article" date="2013" name="Environ. Microbiol.">
        <title>Genome analysis of Chitinivibrio alkaliphilus gen. nov., sp. nov., a novel extremely haloalkaliphilic anaerobic chitinolytic bacterium from the candidate phylum Termite Group 3.</title>
        <authorList>
            <person name="Sorokin D.Y."/>
            <person name="Gumerov V.M."/>
            <person name="Rakitin A.L."/>
            <person name="Beletsky A.V."/>
            <person name="Damste J.S."/>
            <person name="Muyzer G."/>
            <person name="Mardanov A.V."/>
            <person name="Ravin N.V."/>
        </authorList>
    </citation>
    <scope>NUCLEOTIDE SEQUENCE [LARGE SCALE GENOMIC DNA]</scope>
    <source>
        <strain evidence="5 6">ACht1</strain>
    </source>
</reference>
<keyword evidence="6" id="KW-1185">Reference proteome</keyword>
<evidence type="ECO:0000256" key="2">
    <source>
        <dbReference type="ARBA" id="ARBA00012438"/>
    </source>
</evidence>
<dbReference type="InterPro" id="IPR005467">
    <property type="entry name" value="His_kinase_dom"/>
</dbReference>
<evidence type="ECO:0000256" key="3">
    <source>
        <dbReference type="ARBA" id="ARBA00022553"/>
    </source>
</evidence>
<evidence type="ECO:0000313" key="5">
    <source>
        <dbReference type="EMBL" id="ERP31655.1"/>
    </source>
</evidence>
<dbReference type="InterPro" id="IPR003594">
    <property type="entry name" value="HATPase_dom"/>
</dbReference>
<keyword evidence="3" id="KW-0597">Phosphoprotein</keyword>
<dbReference type="PANTHER" id="PTHR43547:SF2">
    <property type="entry name" value="HYBRID SIGNAL TRANSDUCTION HISTIDINE KINASE C"/>
    <property type="match status" value="1"/>
</dbReference>
<dbReference type="PANTHER" id="PTHR43547">
    <property type="entry name" value="TWO-COMPONENT HISTIDINE KINASE"/>
    <property type="match status" value="1"/>
</dbReference>
<dbReference type="InterPro" id="IPR004358">
    <property type="entry name" value="Sig_transdc_His_kin-like_C"/>
</dbReference>
<proteinExistence type="predicted"/>
<dbReference type="Proteomes" id="UP000017148">
    <property type="component" value="Unassembled WGS sequence"/>
</dbReference>
<name>U7DB61_9BACT</name>
<accession>U7DB61</accession>
<dbReference type="SUPFAM" id="SSF55874">
    <property type="entry name" value="ATPase domain of HSP90 chaperone/DNA topoisomerase II/histidine kinase"/>
    <property type="match status" value="1"/>
</dbReference>
<feature type="domain" description="Histidine kinase" evidence="4">
    <location>
        <begin position="32"/>
        <end position="240"/>
    </location>
</feature>
<evidence type="ECO:0000259" key="4">
    <source>
        <dbReference type="PROSITE" id="PS50109"/>
    </source>
</evidence>
<sequence>MQVASTLIGQCLSREDARYRAVAQKATAVLGINYHKLRNVMGGISGLVQLSEVEAGHNDELLSNFSEMLSVIRSFDDGSREAMNLYRGEPLHCREGETFLANFVTEHSARRKRVFSLADIDLSFEIPDSVVLPHHDEYIAVLVDQLISNAYDACKGGQGRAVSFSAEQHADTCVIRVEDSGRGIPYAQQRHIFTPFFTTKNKHLGVGLYTLRRYVETWGGRVSVYSVPQNGTTITLHIPL</sequence>
<dbReference type="EC" id="2.7.13.3" evidence="2"/>
<dbReference type="AlphaFoldDB" id="U7DB61"/>
<dbReference type="GO" id="GO:0000155">
    <property type="term" value="F:phosphorelay sensor kinase activity"/>
    <property type="evidence" value="ECO:0007669"/>
    <property type="project" value="TreeGrafter"/>
</dbReference>
<evidence type="ECO:0000256" key="1">
    <source>
        <dbReference type="ARBA" id="ARBA00000085"/>
    </source>
</evidence>
<dbReference type="CDD" id="cd00075">
    <property type="entry name" value="HATPase"/>
    <property type="match status" value="1"/>
</dbReference>